<gene>
    <name evidence="1" type="ORF">METZ01_LOCUS262797</name>
</gene>
<name>A0A382JFK7_9ZZZZ</name>
<accession>A0A382JFK7</accession>
<protein>
    <submittedName>
        <fullName evidence="1">Uncharacterized protein</fullName>
    </submittedName>
</protein>
<dbReference type="AlphaFoldDB" id="A0A382JFK7"/>
<evidence type="ECO:0000313" key="1">
    <source>
        <dbReference type="EMBL" id="SVC09943.1"/>
    </source>
</evidence>
<sequence>MIITLRHYDGKTMPFTNGTPYYLTQKKLAQTNNIVTFLLKSMLKFSIKILESILVFYFALDFCIIF</sequence>
<dbReference type="EMBL" id="UINC01073500">
    <property type="protein sequence ID" value="SVC09943.1"/>
    <property type="molecule type" value="Genomic_DNA"/>
</dbReference>
<reference evidence="1" key="1">
    <citation type="submission" date="2018-05" db="EMBL/GenBank/DDBJ databases">
        <authorList>
            <person name="Lanie J.A."/>
            <person name="Ng W.-L."/>
            <person name="Kazmierczak K.M."/>
            <person name="Andrzejewski T.M."/>
            <person name="Davidsen T.M."/>
            <person name="Wayne K.J."/>
            <person name="Tettelin H."/>
            <person name="Glass J.I."/>
            <person name="Rusch D."/>
            <person name="Podicherti R."/>
            <person name="Tsui H.-C.T."/>
            <person name="Winkler M.E."/>
        </authorList>
    </citation>
    <scope>NUCLEOTIDE SEQUENCE</scope>
</reference>
<organism evidence="1">
    <name type="scientific">marine metagenome</name>
    <dbReference type="NCBI Taxonomy" id="408172"/>
    <lineage>
        <taxon>unclassified sequences</taxon>
        <taxon>metagenomes</taxon>
        <taxon>ecological metagenomes</taxon>
    </lineage>
</organism>
<feature type="non-terminal residue" evidence="1">
    <location>
        <position position="66"/>
    </location>
</feature>
<proteinExistence type="predicted"/>